<feature type="domain" description="N-acyltransferase N-terminal" evidence="1">
    <location>
        <begin position="30"/>
        <end position="136"/>
    </location>
</feature>
<dbReference type="EMBL" id="CP017717">
    <property type="protein sequence ID" value="AQZ64596.1"/>
    <property type="molecule type" value="Genomic_DNA"/>
</dbReference>
<accession>A0A1V0A307</accession>
<reference evidence="3" key="1">
    <citation type="journal article" date="2017" name="Med. Chem. Commun.">
        <title>Nonomuraea sp. ATCC 55076 harbours the largest actinomycete chromosome to date and the kistamicin biosynthetic gene cluster.</title>
        <authorList>
            <person name="Nazari B."/>
            <person name="Forneris C.C."/>
            <person name="Gibson M.I."/>
            <person name="Moon K."/>
            <person name="Schramma K.R."/>
            <person name="Seyedsayamdost M.R."/>
        </authorList>
    </citation>
    <scope>NUCLEOTIDE SEQUENCE [LARGE SCALE GENOMIC DNA]</scope>
    <source>
        <strain evidence="3">ATCC 55076</strain>
    </source>
</reference>
<protein>
    <recommendedName>
        <fullName evidence="1">N-acyltransferase N-terminal domain-containing protein</fullName>
    </recommendedName>
</protein>
<proteinExistence type="predicted"/>
<organism evidence="2 3">
    <name type="scientific">[Actinomadura] parvosata subsp. kistnae</name>
    <dbReference type="NCBI Taxonomy" id="1909395"/>
    <lineage>
        <taxon>Bacteria</taxon>
        <taxon>Bacillati</taxon>
        <taxon>Actinomycetota</taxon>
        <taxon>Actinomycetes</taxon>
        <taxon>Streptosporangiales</taxon>
        <taxon>Streptosporangiaceae</taxon>
        <taxon>Nonomuraea</taxon>
    </lineage>
</organism>
<name>A0A1V0A307_9ACTN</name>
<sequence>MDVKALLRDHPAWLAHLESVEGPDLVLPADLATELLRLTVPHEDIGAVLAARPEPGSGRWWLAERCARSLVATMGRPDDGPPSFQPLPELGPYFSVYAFLGALPYTLAYHRELGIPAEVSQATFADLGRLVAVHMTCGSWLLDDQLRAYLPAGSHILAFQRRFRLLERAVADHLAAGGTWYGRVGWLPF</sequence>
<dbReference type="STRING" id="1909395.BKM31_26835"/>
<keyword evidence="3" id="KW-1185">Reference proteome</keyword>
<dbReference type="Gene3D" id="3.40.630.120">
    <property type="match status" value="1"/>
</dbReference>
<dbReference type="AlphaFoldDB" id="A0A1V0A307"/>
<gene>
    <name evidence="2" type="ORF">BKM31_26835</name>
</gene>
<evidence type="ECO:0000259" key="1">
    <source>
        <dbReference type="Pfam" id="PF18082"/>
    </source>
</evidence>
<dbReference type="Pfam" id="PF18082">
    <property type="entry name" value="NAT_N"/>
    <property type="match status" value="1"/>
</dbReference>
<dbReference type="KEGG" id="noa:BKM31_26835"/>
<evidence type="ECO:0000313" key="2">
    <source>
        <dbReference type="EMBL" id="AQZ64596.1"/>
    </source>
</evidence>
<dbReference type="InterPro" id="IPR041273">
    <property type="entry name" value="NAT_N"/>
</dbReference>
<dbReference type="RefSeq" id="WP_230466380.1">
    <property type="nucleotide sequence ID" value="NZ_CP017717.1"/>
</dbReference>
<evidence type="ECO:0000313" key="3">
    <source>
        <dbReference type="Proteomes" id="UP000190797"/>
    </source>
</evidence>
<dbReference type="Proteomes" id="UP000190797">
    <property type="component" value="Chromosome"/>
</dbReference>